<accession>A0AA38GJ91</accession>
<reference evidence="1 2" key="1">
    <citation type="journal article" date="2021" name="Nat. Plants">
        <title>The Taxus genome provides insights into paclitaxel biosynthesis.</title>
        <authorList>
            <person name="Xiong X."/>
            <person name="Gou J."/>
            <person name="Liao Q."/>
            <person name="Li Y."/>
            <person name="Zhou Q."/>
            <person name="Bi G."/>
            <person name="Li C."/>
            <person name="Du R."/>
            <person name="Wang X."/>
            <person name="Sun T."/>
            <person name="Guo L."/>
            <person name="Liang H."/>
            <person name="Lu P."/>
            <person name="Wu Y."/>
            <person name="Zhang Z."/>
            <person name="Ro D.K."/>
            <person name="Shang Y."/>
            <person name="Huang S."/>
            <person name="Yan J."/>
        </authorList>
    </citation>
    <scope>NUCLEOTIDE SEQUENCE [LARGE SCALE GENOMIC DNA]</scope>
    <source>
        <strain evidence="1">Ta-2019</strain>
    </source>
</reference>
<evidence type="ECO:0000313" key="1">
    <source>
        <dbReference type="EMBL" id="KAH9323162.1"/>
    </source>
</evidence>
<evidence type="ECO:0000313" key="2">
    <source>
        <dbReference type="Proteomes" id="UP000824469"/>
    </source>
</evidence>
<protein>
    <submittedName>
        <fullName evidence="1">Uncharacterized protein</fullName>
    </submittedName>
</protein>
<proteinExistence type="predicted"/>
<name>A0AA38GJ91_TAXCH</name>
<organism evidence="1 2">
    <name type="scientific">Taxus chinensis</name>
    <name type="common">Chinese yew</name>
    <name type="synonym">Taxus wallichiana var. chinensis</name>
    <dbReference type="NCBI Taxonomy" id="29808"/>
    <lineage>
        <taxon>Eukaryota</taxon>
        <taxon>Viridiplantae</taxon>
        <taxon>Streptophyta</taxon>
        <taxon>Embryophyta</taxon>
        <taxon>Tracheophyta</taxon>
        <taxon>Spermatophyta</taxon>
        <taxon>Pinopsida</taxon>
        <taxon>Pinidae</taxon>
        <taxon>Conifers II</taxon>
        <taxon>Cupressales</taxon>
        <taxon>Taxaceae</taxon>
        <taxon>Taxus</taxon>
    </lineage>
</organism>
<dbReference type="Proteomes" id="UP000824469">
    <property type="component" value="Unassembled WGS sequence"/>
</dbReference>
<dbReference type="EMBL" id="JAHRHJ020000003">
    <property type="protein sequence ID" value="KAH9323162.1"/>
    <property type="molecule type" value="Genomic_DNA"/>
</dbReference>
<feature type="non-terminal residue" evidence="1">
    <location>
        <position position="57"/>
    </location>
</feature>
<feature type="non-terminal residue" evidence="1">
    <location>
        <position position="1"/>
    </location>
</feature>
<keyword evidence="2" id="KW-1185">Reference proteome</keyword>
<gene>
    <name evidence="1" type="ORF">KI387_017801</name>
</gene>
<sequence length="57" mass="6596">MNNGDPANKTAFNRLQRWGMWFDNFSFDIENIKGKENSLANFASRELNQSSKVNITQ</sequence>
<comment type="caution">
    <text evidence="1">The sequence shown here is derived from an EMBL/GenBank/DDBJ whole genome shotgun (WGS) entry which is preliminary data.</text>
</comment>
<dbReference type="AlphaFoldDB" id="A0AA38GJ91"/>